<keyword evidence="4 10" id="KW-0812">Transmembrane</keyword>
<keyword evidence="3" id="KW-1003">Cell membrane</keyword>
<evidence type="ECO:0000256" key="4">
    <source>
        <dbReference type="ARBA" id="ARBA00022692"/>
    </source>
</evidence>
<organism evidence="12 13">
    <name type="scientific">Ceutorhynchus assimilis</name>
    <name type="common">cabbage seed weevil</name>
    <dbReference type="NCBI Taxonomy" id="467358"/>
    <lineage>
        <taxon>Eukaryota</taxon>
        <taxon>Metazoa</taxon>
        <taxon>Ecdysozoa</taxon>
        <taxon>Arthropoda</taxon>
        <taxon>Hexapoda</taxon>
        <taxon>Insecta</taxon>
        <taxon>Pterygota</taxon>
        <taxon>Neoptera</taxon>
        <taxon>Endopterygota</taxon>
        <taxon>Coleoptera</taxon>
        <taxon>Polyphaga</taxon>
        <taxon>Cucujiformia</taxon>
        <taxon>Curculionidae</taxon>
        <taxon>Ceutorhynchinae</taxon>
        <taxon>Ceutorhynchus</taxon>
    </lineage>
</organism>
<evidence type="ECO:0000256" key="9">
    <source>
        <dbReference type="SAM" id="Coils"/>
    </source>
</evidence>
<evidence type="ECO:0000256" key="3">
    <source>
        <dbReference type="ARBA" id="ARBA00022475"/>
    </source>
</evidence>
<comment type="similarity">
    <text evidence="2">Belongs to the glutamate-gated ion channel (TC 1.A.10.1) family.</text>
</comment>
<feature type="transmembrane region" description="Helical" evidence="10">
    <location>
        <begin position="687"/>
        <end position="709"/>
    </location>
</feature>
<dbReference type="PANTHER" id="PTHR42643">
    <property type="entry name" value="IONOTROPIC RECEPTOR 20A-RELATED"/>
    <property type="match status" value="1"/>
</dbReference>
<evidence type="ECO:0000256" key="1">
    <source>
        <dbReference type="ARBA" id="ARBA00004651"/>
    </source>
</evidence>
<evidence type="ECO:0000256" key="2">
    <source>
        <dbReference type="ARBA" id="ARBA00008685"/>
    </source>
</evidence>
<evidence type="ECO:0000256" key="10">
    <source>
        <dbReference type="SAM" id="Phobius"/>
    </source>
</evidence>
<proteinExistence type="inferred from homology"/>
<keyword evidence="5 10" id="KW-1133">Transmembrane helix</keyword>
<evidence type="ECO:0000259" key="11">
    <source>
        <dbReference type="Pfam" id="PF00060"/>
    </source>
</evidence>
<protein>
    <recommendedName>
        <fullName evidence="11">Ionotropic glutamate receptor C-terminal domain-containing protein</fullName>
    </recommendedName>
</protein>
<name>A0A9N9MGE5_9CUCU</name>
<feature type="transmembrane region" description="Helical" evidence="10">
    <location>
        <begin position="446"/>
        <end position="463"/>
    </location>
</feature>
<feature type="domain" description="Ionotropic glutamate receptor C-terminal" evidence="11">
    <location>
        <begin position="483"/>
        <end position="695"/>
    </location>
</feature>
<dbReference type="GO" id="GO:0050906">
    <property type="term" value="P:detection of stimulus involved in sensory perception"/>
    <property type="evidence" value="ECO:0007669"/>
    <property type="project" value="UniProtKB-ARBA"/>
</dbReference>
<evidence type="ECO:0000256" key="7">
    <source>
        <dbReference type="ARBA" id="ARBA00023170"/>
    </source>
</evidence>
<dbReference type="GO" id="GO:0015276">
    <property type="term" value="F:ligand-gated monoatomic ion channel activity"/>
    <property type="evidence" value="ECO:0007669"/>
    <property type="project" value="InterPro"/>
</dbReference>
<gene>
    <name evidence="12" type="ORF">CEUTPL_LOCUS2241</name>
</gene>
<keyword evidence="8" id="KW-0325">Glycoprotein</keyword>
<keyword evidence="6 10" id="KW-0472">Membrane</keyword>
<dbReference type="PANTHER" id="PTHR42643:SF38">
    <property type="entry name" value="IONOTROPIC RECEPTOR 100A"/>
    <property type="match status" value="1"/>
</dbReference>
<evidence type="ECO:0000313" key="12">
    <source>
        <dbReference type="EMBL" id="CAG9761539.1"/>
    </source>
</evidence>
<evidence type="ECO:0000313" key="13">
    <source>
        <dbReference type="Proteomes" id="UP001152799"/>
    </source>
</evidence>
<reference evidence="12" key="1">
    <citation type="submission" date="2022-01" db="EMBL/GenBank/DDBJ databases">
        <authorList>
            <person name="King R."/>
        </authorList>
    </citation>
    <scope>NUCLEOTIDE SEQUENCE</scope>
</reference>
<keyword evidence="9" id="KW-0175">Coiled coil</keyword>
<evidence type="ECO:0000256" key="5">
    <source>
        <dbReference type="ARBA" id="ARBA00022989"/>
    </source>
</evidence>
<dbReference type="AlphaFoldDB" id="A0A9N9MGE5"/>
<sequence>MIKKNGILTKDIKELEINLKRQTQKLSELDKLKVNMMTSIDTVSKENALYAKDLKKANRDLLEVREKQHIVNKGVNVQTERIVHSQIENGGTYVGSLSGCVSELVHKQPIQQPKQKVLVLTDSYDLLVNNNIEEDENVRKLFGLLILKSPTINMCHTISNKHKNYSKEAKIDTKEVTATDTEAKNRNADVEHKAKIYVGNDATIFLNYFQIENNGEIISNARQTNLILFASPTTDIQEVGRVLRHLWISFKILNAIALVPCKYKESVFVYKPFQPNSNGGYGQLWILSLETLQTNPHLNTATALNGYPLNISIFSRYPTATKELPYVMKDSRIYDKIPTTSGFYGLDGMIISELYQLMNFTIDKRRNSTNDYYGIVINGTPRGVMQEIANRTLDLHANARYFVNYEWDCLEYTTLFKFDYISVLVPKSLEMLKWLKLRNIAYSKDTFGFLIATIICSIVNMFLKKSIVDAILEIYCIALGVGQKSITLYRKLSRRVFIGSCMLFFMVMLPIFTANMTRSLSTASFLPDIESLKQLDASGLIIKSSTNVFRFHNSGVYKRLSKKVDRKYENVSALDLVVRTKKYAGLEQLWDGKLKIITQYTSDNGQPLLHIVSEYAAGRYSGYVVPKGSPYLNNINYLITKFAEGGFLQKWYFDFFIGFSAKGRMERRKKRKSDMDQRAFSIEDIQGAFWILVLGYTLSLIVFVFEMVFGKMFQ</sequence>
<evidence type="ECO:0000256" key="8">
    <source>
        <dbReference type="ARBA" id="ARBA00023180"/>
    </source>
</evidence>
<comment type="subcellular location">
    <subcellularLocation>
        <location evidence="1">Cell membrane</location>
        <topology evidence="1">Multi-pass membrane protein</topology>
    </subcellularLocation>
</comment>
<dbReference type="Proteomes" id="UP001152799">
    <property type="component" value="Chromosome 10"/>
</dbReference>
<dbReference type="OrthoDB" id="8195814at2759"/>
<dbReference type="EMBL" id="OU892286">
    <property type="protein sequence ID" value="CAG9761539.1"/>
    <property type="molecule type" value="Genomic_DNA"/>
</dbReference>
<feature type="coiled-coil region" evidence="9">
    <location>
        <begin position="5"/>
        <end position="32"/>
    </location>
</feature>
<dbReference type="GO" id="GO:0005886">
    <property type="term" value="C:plasma membrane"/>
    <property type="evidence" value="ECO:0007669"/>
    <property type="project" value="UniProtKB-SubCell"/>
</dbReference>
<feature type="transmembrane region" description="Helical" evidence="10">
    <location>
        <begin position="496"/>
        <end position="514"/>
    </location>
</feature>
<dbReference type="SUPFAM" id="SSF53850">
    <property type="entry name" value="Periplasmic binding protein-like II"/>
    <property type="match status" value="1"/>
</dbReference>
<keyword evidence="7" id="KW-0675">Receptor</keyword>
<dbReference type="InterPro" id="IPR052192">
    <property type="entry name" value="Insect_Ionotropic_Sensory_Rcpt"/>
</dbReference>
<keyword evidence="13" id="KW-1185">Reference proteome</keyword>
<evidence type="ECO:0000256" key="6">
    <source>
        <dbReference type="ARBA" id="ARBA00023136"/>
    </source>
</evidence>
<dbReference type="InterPro" id="IPR001320">
    <property type="entry name" value="Iontro_rcpt_C"/>
</dbReference>
<dbReference type="Gene3D" id="3.40.190.10">
    <property type="entry name" value="Periplasmic binding protein-like II"/>
    <property type="match status" value="1"/>
</dbReference>
<dbReference type="Pfam" id="PF00060">
    <property type="entry name" value="Lig_chan"/>
    <property type="match status" value="1"/>
</dbReference>
<accession>A0A9N9MGE5</accession>